<accession>A0A4Y9TA75</accession>
<comment type="caution">
    <text evidence="3">The sequence shown here is derived from an EMBL/GenBank/DDBJ whole genome shotgun (WGS) entry which is preliminary data.</text>
</comment>
<dbReference type="InterPro" id="IPR028048">
    <property type="entry name" value="Tox-HNH-EHHH"/>
</dbReference>
<feature type="domain" description="HNH/Endo VII superfamily nuclease toxins" evidence="2">
    <location>
        <begin position="3"/>
        <end position="25"/>
    </location>
</feature>
<sequence length="41" mass="4568">MVEIREHSLGHKKGNHGPHFNTKAIVDDKKSPLTIGDDFPT</sequence>
<organism evidence="3 4">
    <name type="scientific">Pseudomonas fluorescens</name>
    <dbReference type="NCBI Taxonomy" id="294"/>
    <lineage>
        <taxon>Bacteria</taxon>
        <taxon>Pseudomonadati</taxon>
        <taxon>Pseudomonadota</taxon>
        <taxon>Gammaproteobacteria</taxon>
        <taxon>Pseudomonadales</taxon>
        <taxon>Pseudomonadaceae</taxon>
        <taxon>Pseudomonas</taxon>
    </lineage>
</organism>
<proteinExistence type="predicted"/>
<dbReference type="EMBL" id="SPVI01000025">
    <property type="protein sequence ID" value="TFW40240.1"/>
    <property type="molecule type" value="Genomic_DNA"/>
</dbReference>
<reference evidence="3 4" key="1">
    <citation type="submission" date="2019-03" db="EMBL/GenBank/DDBJ databases">
        <title>Biocontrol and xenobiotic degradation properties of endophytic Pseudomonas fluorescens strain BRZ63.</title>
        <authorList>
            <person name="Chlebek D.A."/>
            <person name="Pinski A."/>
            <person name="Zur J.P."/>
            <person name="Michalska J."/>
            <person name="Hupert-Kocurek K.T."/>
        </authorList>
    </citation>
    <scope>NUCLEOTIDE SEQUENCE [LARGE SCALE GENOMIC DNA]</scope>
    <source>
        <strain evidence="3 4">BRZ63</strain>
    </source>
</reference>
<evidence type="ECO:0000259" key="2">
    <source>
        <dbReference type="Pfam" id="PF15657"/>
    </source>
</evidence>
<dbReference type="AlphaFoldDB" id="A0A4Y9TA75"/>
<gene>
    <name evidence="3" type="ORF">E4T65_27575</name>
</gene>
<evidence type="ECO:0000313" key="3">
    <source>
        <dbReference type="EMBL" id="TFW40240.1"/>
    </source>
</evidence>
<name>A0A4Y9TA75_PSEFL</name>
<dbReference type="Proteomes" id="UP000297322">
    <property type="component" value="Unassembled WGS sequence"/>
</dbReference>
<dbReference type="Pfam" id="PF15657">
    <property type="entry name" value="Tox-HNH-EHHH"/>
    <property type="match status" value="1"/>
</dbReference>
<evidence type="ECO:0000313" key="4">
    <source>
        <dbReference type="Proteomes" id="UP000297322"/>
    </source>
</evidence>
<protein>
    <recommendedName>
        <fullName evidence="2">HNH/Endo VII superfamily nuclease toxins domain-containing protein</fullName>
    </recommendedName>
</protein>
<evidence type="ECO:0000256" key="1">
    <source>
        <dbReference type="SAM" id="MobiDB-lite"/>
    </source>
</evidence>
<feature type="region of interest" description="Disordered" evidence="1">
    <location>
        <begin position="1"/>
        <end position="23"/>
    </location>
</feature>
<dbReference type="RefSeq" id="WP_116079853.1">
    <property type="nucleotide sequence ID" value="NZ_SPVI01000025.1"/>
</dbReference>